<evidence type="ECO:0000256" key="1">
    <source>
        <dbReference type="ARBA" id="ARBA00004418"/>
    </source>
</evidence>
<dbReference type="SUPFAM" id="SSF48230">
    <property type="entry name" value="Chondroitin AC/alginate lyase"/>
    <property type="match status" value="1"/>
</dbReference>
<evidence type="ECO:0000256" key="3">
    <source>
        <dbReference type="ARBA" id="ARBA00022764"/>
    </source>
</evidence>
<dbReference type="Proteomes" id="UP001597337">
    <property type="component" value="Unassembled WGS sequence"/>
</dbReference>
<accession>A0ABW4YAC6</accession>
<dbReference type="InterPro" id="IPR008929">
    <property type="entry name" value="Chondroitin_lyas"/>
</dbReference>
<dbReference type="InterPro" id="IPR012480">
    <property type="entry name" value="Hepar_II_III_C"/>
</dbReference>
<dbReference type="EMBL" id="JBHUHX010000040">
    <property type="protein sequence ID" value="MFD2112989.1"/>
    <property type="molecule type" value="Genomic_DNA"/>
</dbReference>
<evidence type="ECO:0000256" key="2">
    <source>
        <dbReference type="ARBA" id="ARBA00022729"/>
    </source>
</evidence>
<dbReference type="Gene3D" id="2.70.98.70">
    <property type="match status" value="1"/>
</dbReference>
<keyword evidence="4" id="KW-0456">Lyase</keyword>
<evidence type="ECO:0000256" key="4">
    <source>
        <dbReference type="ARBA" id="ARBA00023239"/>
    </source>
</evidence>
<evidence type="ECO:0000313" key="7">
    <source>
        <dbReference type="Proteomes" id="UP001597337"/>
    </source>
</evidence>
<name>A0ABW4YAC6_9GAMM</name>
<evidence type="ECO:0000313" key="6">
    <source>
        <dbReference type="EMBL" id="MFD2112989.1"/>
    </source>
</evidence>
<gene>
    <name evidence="6" type="ORF">ACFSJC_14155</name>
</gene>
<proteinExistence type="predicted"/>
<dbReference type="Gene3D" id="1.50.10.100">
    <property type="entry name" value="Chondroitin AC/alginate lyase"/>
    <property type="match status" value="1"/>
</dbReference>
<organism evidence="6 7">
    <name type="scientific">Thiorhodococcus fuscus</name>
    <dbReference type="NCBI Taxonomy" id="527200"/>
    <lineage>
        <taxon>Bacteria</taxon>
        <taxon>Pseudomonadati</taxon>
        <taxon>Pseudomonadota</taxon>
        <taxon>Gammaproteobacteria</taxon>
        <taxon>Chromatiales</taxon>
        <taxon>Chromatiaceae</taxon>
        <taxon>Thiorhodococcus</taxon>
    </lineage>
</organism>
<protein>
    <submittedName>
        <fullName evidence="6">Heparinase II/III family protein</fullName>
    </submittedName>
</protein>
<keyword evidence="2" id="KW-0732">Signal</keyword>
<dbReference type="PANTHER" id="PTHR39210">
    <property type="entry name" value="HEPARIN-SULFATE LYASE"/>
    <property type="match status" value="1"/>
</dbReference>
<comment type="caution">
    <text evidence="6">The sequence shown here is derived from an EMBL/GenBank/DDBJ whole genome shotgun (WGS) entry which is preliminary data.</text>
</comment>
<feature type="domain" description="Heparinase II/III-like C-terminal" evidence="5">
    <location>
        <begin position="281"/>
        <end position="495"/>
    </location>
</feature>
<dbReference type="Pfam" id="PF07940">
    <property type="entry name" value="Hepar_II_III_C"/>
    <property type="match status" value="1"/>
</dbReference>
<evidence type="ECO:0000259" key="5">
    <source>
        <dbReference type="Pfam" id="PF07940"/>
    </source>
</evidence>
<dbReference type="RefSeq" id="WP_386027633.1">
    <property type="nucleotide sequence ID" value="NZ_JBHUHX010000040.1"/>
</dbReference>
<keyword evidence="7" id="KW-1185">Reference proteome</keyword>
<keyword evidence="3" id="KW-0574">Periplasm</keyword>
<sequence length="511" mass="57356">MARVVSPYYYNEYIDVIDAAASGTFRFFGQTVDFGSPRAIDWHHQVEAESDFHLWRMKLGHMGFICPMLMSGTATHLEAVAQLIASYREQADFGVSGCFSSYWFPYSVSHRILAVLCGYLLARQTRDLPESLCDQIEAFLRWNIGFVLANVEHELKNNHVERNLAALCLYFNCVETVPARLARRLDRDVRDIIKASVLDDGLLAERSAMYQGLTVMALHIFAETEFLTTATRQLASERYQQAVRAWRFMTHPDGEIALFNDSWFGEVPPPSTIAAKQDFGPLERLPTAGYARLEAGAFFALFDAGPIGPRWNPGHGHADFLAIELDVVGKRFIVDPGTYQYSTGPRRRFERSADSHNGPALEGREPVEYKGCFRVGRMASAQLTGHTMEETGGRVSGALQLPGVRFQRELQLSTRGLRCTDDWIGATNGAKVRLIVPGTWSVTSWNPIQASFKSDETRVHITVHEGSLVGVEPGCWSRHYLQNEDAMVLILKPRQTDERSAQLIWAVDQAT</sequence>
<comment type="subcellular location">
    <subcellularLocation>
        <location evidence="1">Periplasm</location>
    </subcellularLocation>
</comment>
<reference evidence="7" key="1">
    <citation type="journal article" date="2019" name="Int. J. Syst. Evol. Microbiol.">
        <title>The Global Catalogue of Microorganisms (GCM) 10K type strain sequencing project: providing services to taxonomists for standard genome sequencing and annotation.</title>
        <authorList>
            <consortium name="The Broad Institute Genomics Platform"/>
            <consortium name="The Broad Institute Genome Sequencing Center for Infectious Disease"/>
            <person name="Wu L."/>
            <person name="Ma J."/>
        </authorList>
    </citation>
    <scope>NUCLEOTIDE SEQUENCE [LARGE SCALE GENOMIC DNA]</scope>
    <source>
        <strain evidence="7">KACC 12597</strain>
    </source>
</reference>
<dbReference type="PANTHER" id="PTHR39210:SF1">
    <property type="entry name" value="HEPARIN-SULFATE LYASE"/>
    <property type="match status" value="1"/>
</dbReference>